<organism evidence="9">
    <name type="scientific">Candidatus Methanophagaceae archaeon ANME-1 ERB6</name>
    <dbReference type="NCBI Taxonomy" id="2759912"/>
    <lineage>
        <taxon>Archaea</taxon>
        <taxon>Methanobacteriati</taxon>
        <taxon>Methanobacteriota</taxon>
        <taxon>Stenosarchaea group</taxon>
        <taxon>Methanomicrobia</taxon>
        <taxon>Candidatus Methanophagales</taxon>
        <taxon>Candidatus Methanophagaceae</taxon>
    </lineage>
</organism>
<keyword evidence="3 7" id="KW-0812">Transmembrane</keyword>
<evidence type="ECO:0000256" key="7">
    <source>
        <dbReference type="SAM" id="Phobius"/>
    </source>
</evidence>
<keyword evidence="5 7" id="KW-1133">Transmembrane helix</keyword>
<feature type="transmembrane region" description="Helical" evidence="7">
    <location>
        <begin position="135"/>
        <end position="155"/>
    </location>
</feature>
<comment type="similarity">
    <text evidence="2">Belongs to the CcmC/CycZ/HelC family.</text>
</comment>
<dbReference type="GO" id="GO:0015232">
    <property type="term" value="F:heme transmembrane transporter activity"/>
    <property type="evidence" value="ECO:0007669"/>
    <property type="project" value="InterPro"/>
</dbReference>
<name>A0A7G9Z1F6_9EURY</name>
<dbReference type="InterPro" id="IPR003557">
    <property type="entry name" value="Cyt_c_biogenesis_CcmC"/>
</dbReference>
<evidence type="ECO:0000256" key="3">
    <source>
        <dbReference type="ARBA" id="ARBA00022692"/>
    </source>
</evidence>
<dbReference type="AlphaFoldDB" id="A0A7G9Z1F6"/>
<sequence>MRRNILLIIAVVMNVVASYAAYVTAVGAERADIYFLYLHVPAITVCYFAFSLSLIASIAFLTKRKHAYDRTAEISAILGLVYGAVALIAGAVWAKSAWGAYWTWNPKQTITLILWIAYMGYVSIKLSIGNVEKRALVGAVYNILAFFLIPLNYLSATLWWTPHTTLSEFSMTPPITAALLLTLIAATLFFVYLMIAASDVRSLEDRVNILIYKRGGI</sequence>
<feature type="transmembrane region" description="Helical" evidence="7">
    <location>
        <begin position="109"/>
        <end position="128"/>
    </location>
</feature>
<evidence type="ECO:0000256" key="4">
    <source>
        <dbReference type="ARBA" id="ARBA00022748"/>
    </source>
</evidence>
<proteinExistence type="inferred from homology"/>
<reference evidence="9" key="1">
    <citation type="submission" date="2020-06" db="EMBL/GenBank/DDBJ databases">
        <title>Unique genomic features of the anaerobic methanotrophic archaea.</title>
        <authorList>
            <person name="Chadwick G.L."/>
            <person name="Skennerton C.T."/>
            <person name="Laso-Perez R."/>
            <person name="Leu A.O."/>
            <person name="Speth D.R."/>
            <person name="Yu H."/>
            <person name="Morgan-Lang C."/>
            <person name="Hatzenpichler R."/>
            <person name="Goudeau D."/>
            <person name="Malmstrom R."/>
            <person name="Brazelton W.J."/>
            <person name="Woyke T."/>
            <person name="Hallam S.J."/>
            <person name="Tyson G.W."/>
            <person name="Wegener G."/>
            <person name="Boetius A."/>
            <person name="Orphan V."/>
        </authorList>
    </citation>
    <scope>NUCLEOTIDE SEQUENCE</scope>
</reference>
<feature type="domain" description="Cytochrome c assembly protein" evidence="8">
    <location>
        <begin position="34"/>
        <end position="160"/>
    </location>
</feature>
<evidence type="ECO:0000256" key="1">
    <source>
        <dbReference type="ARBA" id="ARBA00004141"/>
    </source>
</evidence>
<dbReference type="PANTHER" id="PTHR30071">
    <property type="entry name" value="HEME EXPORTER PROTEIN C"/>
    <property type="match status" value="1"/>
</dbReference>
<dbReference type="GO" id="GO:0017004">
    <property type="term" value="P:cytochrome complex assembly"/>
    <property type="evidence" value="ECO:0007669"/>
    <property type="project" value="UniProtKB-KW"/>
</dbReference>
<evidence type="ECO:0000256" key="6">
    <source>
        <dbReference type="ARBA" id="ARBA00023136"/>
    </source>
</evidence>
<dbReference type="PANTHER" id="PTHR30071:SF1">
    <property type="entry name" value="CYTOCHROME B_B6 PROTEIN-RELATED"/>
    <property type="match status" value="1"/>
</dbReference>
<keyword evidence="4" id="KW-0201">Cytochrome c-type biogenesis</keyword>
<evidence type="ECO:0000256" key="5">
    <source>
        <dbReference type="ARBA" id="ARBA00022989"/>
    </source>
</evidence>
<evidence type="ECO:0000259" key="8">
    <source>
        <dbReference type="Pfam" id="PF01578"/>
    </source>
</evidence>
<dbReference type="PRINTS" id="PR01386">
    <property type="entry name" value="CCMCBIOGNSIS"/>
</dbReference>
<evidence type="ECO:0000256" key="2">
    <source>
        <dbReference type="ARBA" id="ARBA00005840"/>
    </source>
</evidence>
<dbReference type="InterPro" id="IPR045062">
    <property type="entry name" value="Cyt_c_biogenesis_CcsA/CcmC"/>
</dbReference>
<comment type="subcellular location">
    <subcellularLocation>
        <location evidence="1">Membrane</location>
        <topology evidence="1">Multi-pass membrane protein</topology>
    </subcellularLocation>
</comment>
<feature type="transmembrane region" description="Helical" evidence="7">
    <location>
        <begin position="175"/>
        <end position="196"/>
    </location>
</feature>
<feature type="transmembrane region" description="Helical" evidence="7">
    <location>
        <begin position="74"/>
        <end position="94"/>
    </location>
</feature>
<dbReference type="EMBL" id="MT631561">
    <property type="protein sequence ID" value="QNO54090.1"/>
    <property type="molecule type" value="Genomic_DNA"/>
</dbReference>
<dbReference type="GO" id="GO:0020037">
    <property type="term" value="F:heme binding"/>
    <property type="evidence" value="ECO:0007669"/>
    <property type="project" value="InterPro"/>
</dbReference>
<dbReference type="Pfam" id="PF01578">
    <property type="entry name" value="Cytochrom_C_asm"/>
    <property type="match status" value="1"/>
</dbReference>
<feature type="transmembrane region" description="Helical" evidence="7">
    <location>
        <begin position="36"/>
        <end position="62"/>
    </location>
</feature>
<evidence type="ECO:0000313" key="9">
    <source>
        <dbReference type="EMBL" id="QNO54090.1"/>
    </source>
</evidence>
<dbReference type="InterPro" id="IPR002541">
    <property type="entry name" value="Cyt_c_assembly"/>
</dbReference>
<gene>
    <name evidence="9" type="primary">ccsA</name>
    <name evidence="9" type="ORF">GHMFPJCE_00017</name>
</gene>
<protein>
    <submittedName>
        <fullName evidence="9">Cytochrome c biogenesis protein CcsA</fullName>
    </submittedName>
</protein>
<accession>A0A7G9Z1F6</accession>
<keyword evidence="6 7" id="KW-0472">Membrane</keyword>
<dbReference type="GO" id="GO:0005886">
    <property type="term" value="C:plasma membrane"/>
    <property type="evidence" value="ECO:0007669"/>
    <property type="project" value="TreeGrafter"/>
</dbReference>